<reference evidence="1 2" key="1">
    <citation type="submission" date="2014-04" db="EMBL/GenBank/DDBJ databases">
        <authorList>
            <consortium name="International Citrus Genome Consortium"/>
            <person name="Gmitter F."/>
            <person name="Chen C."/>
            <person name="Farmerie W."/>
            <person name="Harkins T."/>
            <person name="Desany B."/>
            <person name="Mohiuddin M."/>
            <person name="Kodira C."/>
            <person name="Borodovsky M."/>
            <person name="Lomsadze A."/>
            <person name="Burns P."/>
            <person name="Jenkins J."/>
            <person name="Prochnik S."/>
            <person name="Shu S."/>
            <person name="Chapman J."/>
            <person name="Pitluck S."/>
            <person name="Schmutz J."/>
            <person name="Rokhsar D."/>
        </authorList>
    </citation>
    <scope>NUCLEOTIDE SEQUENCE</scope>
</reference>
<dbReference type="AlphaFoldDB" id="A0A067DJR4"/>
<proteinExistence type="predicted"/>
<gene>
    <name evidence="1" type="ORF">CISIN_1g0341711mg</name>
</gene>
<dbReference type="Proteomes" id="UP000027120">
    <property type="component" value="Unassembled WGS sequence"/>
</dbReference>
<accession>A0A067DJR4</accession>
<evidence type="ECO:0000313" key="2">
    <source>
        <dbReference type="Proteomes" id="UP000027120"/>
    </source>
</evidence>
<dbReference type="EMBL" id="KK785562">
    <property type="protein sequence ID" value="KDO41790.1"/>
    <property type="molecule type" value="Genomic_DNA"/>
</dbReference>
<keyword evidence="2" id="KW-1185">Reference proteome</keyword>
<sequence>ICWRTRSHFSYFVTRWMDED</sequence>
<organism evidence="1 2">
    <name type="scientific">Citrus sinensis</name>
    <name type="common">Sweet orange</name>
    <name type="synonym">Citrus aurantium var. sinensis</name>
    <dbReference type="NCBI Taxonomy" id="2711"/>
    <lineage>
        <taxon>Eukaryota</taxon>
        <taxon>Viridiplantae</taxon>
        <taxon>Streptophyta</taxon>
        <taxon>Embryophyta</taxon>
        <taxon>Tracheophyta</taxon>
        <taxon>Spermatophyta</taxon>
        <taxon>Magnoliopsida</taxon>
        <taxon>eudicotyledons</taxon>
        <taxon>Gunneridae</taxon>
        <taxon>Pentapetalae</taxon>
        <taxon>rosids</taxon>
        <taxon>malvids</taxon>
        <taxon>Sapindales</taxon>
        <taxon>Rutaceae</taxon>
        <taxon>Aurantioideae</taxon>
        <taxon>Citrus</taxon>
    </lineage>
</organism>
<name>A0A067DJR4_CITSI</name>
<evidence type="ECO:0000313" key="1">
    <source>
        <dbReference type="EMBL" id="KDO41790.1"/>
    </source>
</evidence>
<feature type="non-terminal residue" evidence="1">
    <location>
        <position position="1"/>
    </location>
</feature>
<protein>
    <submittedName>
        <fullName evidence="1">Uncharacterized protein</fullName>
    </submittedName>
</protein>